<feature type="transmembrane region" description="Helical" evidence="1">
    <location>
        <begin position="12"/>
        <end position="41"/>
    </location>
</feature>
<feature type="transmembrane region" description="Helical" evidence="1">
    <location>
        <begin position="47"/>
        <end position="69"/>
    </location>
</feature>
<keyword evidence="1" id="KW-0812">Transmembrane</keyword>
<organism evidence="2">
    <name type="scientific">marine sediment metagenome</name>
    <dbReference type="NCBI Taxonomy" id="412755"/>
    <lineage>
        <taxon>unclassified sequences</taxon>
        <taxon>metagenomes</taxon>
        <taxon>ecological metagenomes</taxon>
    </lineage>
</organism>
<gene>
    <name evidence="2" type="ORF">S01H1_81290</name>
</gene>
<comment type="caution">
    <text evidence="2">The sequence shown here is derived from an EMBL/GenBank/DDBJ whole genome shotgun (WGS) entry which is preliminary data.</text>
</comment>
<reference evidence="2" key="1">
    <citation type="journal article" date="2014" name="Front. Microbiol.">
        <title>High frequency of phylogenetically diverse reductive dehalogenase-homologous genes in deep subseafloor sedimentary metagenomes.</title>
        <authorList>
            <person name="Kawai M."/>
            <person name="Futagami T."/>
            <person name="Toyoda A."/>
            <person name="Takaki Y."/>
            <person name="Nishi S."/>
            <person name="Hori S."/>
            <person name="Arai W."/>
            <person name="Tsubouchi T."/>
            <person name="Morono Y."/>
            <person name="Uchiyama I."/>
            <person name="Ito T."/>
            <person name="Fujiyama A."/>
            <person name="Inagaki F."/>
            <person name="Takami H."/>
        </authorList>
    </citation>
    <scope>NUCLEOTIDE SEQUENCE</scope>
    <source>
        <strain evidence="2">Expedition CK06-06</strain>
    </source>
</reference>
<dbReference type="AlphaFoldDB" id="X0YX71"/>
<protein>
    <submittedName>
        <fullName evidence="2">Uncharacterized protein</fullName>
    </submittedName>
</protein>
<evidence type="ECO:0000313" key="2">
    <source>
        <dbReference type="EMBL" id="GAG52888.1"/>
    </source>
</evidence>
<proteinExistence type="predicted"/>
<keyword evidence="1" id="KW-1133">Transmembrane helix</keyword>
<sequence length="108" mass="11433">MERTWKSTVAGILCITAGTLTLIFCMVVVVFGSTIGAFFGFGVTWEWSTFAIPLIVSASIAIVGGVCALRRRFWGLALAGSICALIGPWGTLGILAIVFVSLGKVEFE</sequence>
<evidence type="ECO:0000256" key="1">
    <source>
        <dbReference type="SAM" id="Phobius"/>
    </source>
</evidence>
<name>X0YX71_9ZZZZ</name>
<dbReference type="EMBL" id="BARS01054991">
    <property type="protein sequence ID" value="GAG52888.1"/>
    <property type="molecule type" value="Genomic_DNA"/>
</dbReference>
<feature type="transmembrane region" description="Helical" evidence="1">
    <location>
        <begin position="76"/>
        <end position="102"/>
    </location>
</feature>
<keyword evidence="1" id="KW-0472">Membrane</keyword>
<accession>X0YX71</accession>